<sequence length="46" mass="5253">MPAACCAWWARDQLRSTDSSTTPSYMRNCSLRREVITALLARHQPT</sequence>
<proteinExistence type="predicted"/>
<protein>
    <submittedName>
        <fullName evidence="1">Uncharacterized protein</fullName>
    </submittedName>
</protein>
<gene>
    <name evidence="1" type="ORF">RAJCM14343_1142</name>
</gene>
<organism evidence="1 2">
    <name type="scientific">Rhodococcus aetherivorans</name>
    <dbReference type="NCBI Taxonomy" id="191292"/>
    <lineage>
        <taxon>Bacteria</taxon>
        <taxon>Bacillati</taxon>
        <taxon>Actinomycetota</taxon>
        <taxon>Actinomycetes</taxon>
        <taxon>Mycobacteriales</taxon>
        <taxon>Nocardiaceae</taxon>
        <taxon>Rhodococcus</taxon>
    </lineage>
</organism>
<name>A0ABQ0YHA1_9NOCA</name>
<reference evidence="1 2" key="1">
    <citation type="journal article" date="2018" name="Biodegradation">
        <title>1,4-Dioxane degradation characteristics of Rhodococcus aetherivorans JCM 14343.</title>
        <authorList>
            <person name="Inoue D."/>
            <person name="Tsunoda T."/>
            <person name="Yamamoto N."/>
            <person name="Ike M."/>
            <person name="Sei K."/>
        </authorList>
    </citation>
    <scope>NUCLEOTIDE SEQUENCE [LARGE SCALE GENOMIC DNA]</scope>
    <source>
        <strain evidence="1 2">JCM 14343</strain>
    </source>
</reference>
<accession>A0ABQ0YHA1</accession>
<dbReference type="EMBL" id="BLAH01000029">
    <property type="protein sequence ID" value="GES35893.1"/>
    <property type="molecule type" value="Genomic_DNA"/>
</dbReference>
<dbReference type="Proteomes" id="UP000325466">
    <property type="component" value="Unassembled WGS sequence"/>
</dbReference>
<comment type="caution">
    <text evidence="1">The sequence shown here is derived from an EMBL/GenBank/DDBJ whole genome shotgun (WGS) entry which is preliminary data.</text>
</comment>
<evidence type="ECO:0000313" key="2">
    <source>
        <dbReference type="Proteomes" id="UP000325466"/>
    </source>
</evidence>
<keyword evidence="2" id="KW-1185">Reference proteome</keyword>
<evidence type="ECO:0000313" key="1">
    <source>
        <dbReference type="EMBL" id="GES35893.1"/>
    </source>
</evidence>